<evidence type="ECO:0000256" key="2">
    <source>
        <dbReference type="SAM" id="Phobius"/>
    </source>
</evidence>
<evidence type="ECO:0000313" key="4">
    <source>
        <dbReference type="EMBL" id="EMA25081.1"/>
    </source>
</evidence>
<feature type="domain" description="DUF3592" evidence="3">
    <location>
        <begin position="37"/>
        <end position="126"/>
    </location>
</feature>
<feature type="transmembrane region" description="Helical" evidence="2">
    <location>
        <begin position="242"/>
        <end position="260"/>
    </location>
</feature>
<feature type="transmembrane region" description="Helical" evidence="2">
    <location>
        <begin position="130"/>
        <end position="149"/>
    </location>
</feature>
<dbReference type="PATRIC" id="fig|1227452.3.peg.655"/>
<comment type="caution">
    <text evidence="4">The sequence shown here is derived from an EMBL/GenBank/DDBJ whole genome shotgun (WGS) entry which is preliminary data.</text>
</comment>
<sequence>MLSPRRSVALLLALALLATGTILGGSQYRTATGYATTTGTVEASEMDTYTEIGRPTLGGNQHYRPNVTYTYRVDGQAYTGRDIAFGSDIDTNRRDRAVQVLSNYDTGASVPVYYNPDSPGDAYLVQRFDFFPAGVLIAFGLLLLGDTLTPRTRWLRFVLSRIPLNRDERDPFSQSDAGGDVPDDPTRILDRDTADGGSKDATRDTDAPTSGRWAVALWAVCGLASLGTVAVYLAVSRPPYDLTAYATALVTVIGFGRFAYRRTLG</sequence>
<name>M0KV27_9EURY</name>
<dbReference type="InterPro" id="IPR021994">
    <property type="entry name" value="DUF3592"/>
</dbReference>
<reference evidence="4 5" key="1">
    <citation type="journal article" date="2014" name="PLoS Genet.">
        <title>Phylogenetically driven sequencing of extremely halophilic archaea reveals strategies for static and dynamic osmo-response.</title>
        <authorList>
            <person name="Becker E.A."/>
            <person name="Seitzer P.M."/>
            <person name="Tritt A."/>
            <person name="Larsen D."/>
            <person name="Krusor M."/>
            <person name="Yao A.I."/>
            <person name="Wu D."/>
            <person name="Madern D."/>
            <person name="Eisen J.A."/>
            <person name="Darling A.E."/>
            <person name="Facciotti M.T."/>
        </authorList>
    </citation>
    <scope>NUCLEOTIDE SEQUENCE [LARGE SCALE GENOMIC DNA]</scope>
    <source>
        <strain evidence="4 5">JCM 13557</strain>
    </source>
</reference>
<organism evidence="4 5">
    <name type="scientific">Haloarcula amylolytica JCM 13557</name>
    <dbReference type="NCBI Taxonomy" id="1227452"/>
    <lineage>
        <taxon>Archaea</taxon>
        <taxon>Methanobacteriati</taxon>
        <taxon>Methanobacteriota</taxon>
        <taxon>Stenosarchaea group</taxon>
        <taxon>Halobacteria</taxon>
        <taxon>Halobacteriales</taxon>
        <taxon>Haloarculaceae</taxon>
        <taxon>Haloarcula</taxon>
    </lineage>
</organism>
<evidence type="ECO:0000313" key="5">
    <source>
        <dbReference type="Proteomes" id="UP000011623"/>
    </source>
</evidence>
<proteinExistence type="predicted"/>
<dbReference type="Proteomes" id="UP000011623">
    <property type="component" value="Unassembled WGS sequence"/>
</dbReference>
<dbReference type="RefSeq" id="WP_008307776.1">
    <property type="nucleotide sequence ID" value="NZ_AOLW01000008.1"/>
</dbReference>
<dbReference type="AlphaFoldDB" id="M0KV27"/>
<dbReference type="EMBL" id="AOLW01000008">
    <property type="protein sequence ID" value="EMA25081.1"/>
    <property type="molecule type" value="Genomic_DNA"/>
</dbReference>
<accession>M0KV27</accession>
<keyword evidence="5" id="KW-1185">Reference proteome</keyword>
<evidence type="ECO:0000256" key="1">
    <source>
        <dbReference type="SAM" id="MobiDB-lite"/>
    </source>
</evidence>
<keyword evidence="2" id="KW-0472">Membrane</keyword>
<dbReference type="Pfam" id="PF12158">
    <property type="entry name" value="DUF3592"/>
    <property type="match status" value="1"/>
</dbReference>
<protein>
    <recommendedName>
        <fullName evidence="3">DUF3592 domain-containing protein</fullName>
    </recommendedName>
</protein>
<feature type="region of interest" description="Disordered" evidence="1">
    <location>
        <begin position="169"/>
        <end position="207"/>
    </location>
</feature>
<gene>
    <name evidence="4" type="ORF">C442_03302</name>
</gene>
<evidence type="ECO:0000259" key="3">
    <source>
        <dbReference type="Pfam" id="PF12158"/>
    </source>
</evidence>
<feature type="compositionally biased region" description="Basic and acidic residues" evidence="1">
    <location>
        <begin position="184"/>
        <end position="206"/>
    </location>
</feature>
<keyword evidence="2" id="KW-0812">Transmembrane</keyword>
<keyword evidence="2" id="KW-1133">Transmembrane helix</keyword>
<feature type="transmembrane region" description="Helical" evidence="2">
    <location>
        <begin position="213"/>
        <end position="236"/>
    </location>
</feature>